<protein>
    <submittedName>
        <fullName evidence="1">Uncharacterized protein</fullName>
    </submittedName>
</protein>
<comment type="caution">
    <text evidence="1">The sequence shown here is derived from an EMBL/GenBank/DDBJ whole genome shotgun (WGS) entry which is preliminary data.</text>
</comment>
<accession>A0A1V9XAK0</accession>
<name>A0A1V9XAK0_9ACAR</name>
<proteinExistence type="predicted"/>
<keyword evidence="2" id="KW-1185">Reference proteome</keyword>
<dbReference type="InParanoid" id="A0A1V9XAK0"/>
<sequence>MLLTGFQDTQLVTPEELVCRNETTVSFVVPIEGRAAVYLGPAVRPDVARTYFKATVKLAGTFNLLKGPSLEKIEVTKTALDTLQLLDTASTGSRDINQQPAQQFVARVCSTLLKRALSKEVPVITKAGITKSLADLQRTFINSSVAALEKRGVQIYKLLESMLKTNKESPAGNKGPSKVATLRTLPDLIG</sequence>
<evidence type="ECO:0000313" key="1">
    <source>
        <dbReference type="EMBL" id="OQR70567.1"/>
    </source>
</evidence>
<evidence type="ECO:0000313" key="2">
    <source>
        <dbReference type="Proteomes" id="UP000192247"/>
    </source>
</evidence>
<dbReference type="EMBL" id="MNPL01017136">
    <property type="protein sequence ID" value="OQR70567.1"/>
    <property type="molecule type" value="Genomic_DNA"/>
</dbReference>
<gene>
    <name evidence="1" type="ORF">BIW11_04131</name>
</gene>
<dbReference type="Proteomes" id="UP000192247">
    <property type="component" value="Unassembled WGS sequence"/>
</dbReference>
<dbReference type="AlphaFoldDB" id="A0A1V9XAK0"/>
<dbReference type="OrthoDB" id="10331544at2759"/>
<reference evidence="1 2" key="1">
    <citation type="journal article" date="2017" name="Gigascience">
        <title>Draft genome of the honey bee ectoparasitic mite, Tropilaelaps mercedesae, is shaped by the parasitic life history.</title>
        <authorList>
            <person name="Dong X."/>
            <person name="Armstrong S.D."/>
            <person name="Xia D."/>
            <person name="Makepeace B.L."/>
            <person name="Darby A.C."/>
            <person name="Kadowaki T."/>
        </authorList>
    </citation>
    <scope>NUCLEOTIDE SEQUENCE [LARGE SCALE GENOMIC DNA]</scope>
    <source>
        <strain evidence="1">Wuxi-XJTLU</strain>
    </source>
</reference>
<organism evidence="1 2">
    <name type="scientific">Tropilaelaps mercedesae</name>
    <dbReference type="NCBI Taxonomy" id="418985"/>
    <lineage>
        <taxon>Eukaryota</taxon>
        <taxon>Metazoa</taxon>
        <taxon>Ecdysozoa</taxon>
        <taxon>Arthropoda</taxon>
        <taxon>Chelicerata</taxon>
        <taxon>Arachnida</taxon>
        <taxon>Acari</taxon>
        <taxon>Parasitiformes</taxon>
        <taxon>Mesostigmata</taxon>
        <taxon>Gamasina</taxon>
        <taxon>Dermanyssoidea</taxon>
        <taxon>Laelapidae</taxon>
        <taxon>Tropilaelaps</taxon>
    </lineage>
</organism>